<evidence type="ECO:0000256" key="5">
    <source>
        <dbReference type="ARBA" id="ARBA00023002"/>
    </source>
</evidence>
<feature type="transmembrane region" description="Helical" evidence="8">
    <location>
        <begin position="184"/>
        <end position="205"/>
    </location>
</feature>
<feature type="transmembrane region" description="Helical" evidence="8">
    <location>
        <begin position="590"/>
        <end position="608"/>
    </location>
</feature>
<dbReference type="AlphaFoldDB" id="A0A2J0KWD9"/>
<dbReference type="Pfam" id="PF00361">
    <property type="entry name" value="Proton_antipo_M"/>
    <property type="match status" value="1"/>
</dbReference>
<feature type="transmembrane region" description="Helical" evidence="8">
    <location>
        <begin position="321"/>
        <end position="342"/>
    </location>
</feature>
<feature type="transmembrane region" description="Helical" evidence="8">
    <location>
        <begin position="240"/>
        <end position="263"/>
    </location>
</feature>
<feature type="transmembrane region" description="Helical" evidence="8">
    <location>
        <begin position="48"/>
        <end position="65"/>
    </location>
</feature>
<keyword evidence="3 7" id="KW-0812">Transmembrane</keyword>
<dbReference type="GO" id="GO:0008137">
    <property type="term" value="F:NADH dehydrogenase (ubiquinone) activity"/>
    <property type="evidence" value="ECO:0007669"/>
    <property type="project" value="InterPro"/>
</dbReference>
<evidence type="ECO:0000313" key="12">
    <source>
        <dbReference type="Proteomes" id="UP000230052"/>
    </source>
</evidence>
<evidence type="ECO:0000256" key="4">
    <source>
        <dbReference type="ARBA" id="ARBA00022989"/>
    </source>
</evidence>
<evidence type="ECO:0008006" key="13">
    <source>
        <dbReference type="Google" id="ProtNLM"/>
    </source>
</evidence>
<protein>
    <recommendedName>
        <fullName evidence="13">Hydrogenase 4 subunit B</fullName>
    </recommendedName>
</protein>
<organism evidence="11 12">
    <name type="scientific">Candidatus Aquitaenariimonas noxiae</name>
    <dbReference type="NCBI Taxonomy" id="1974741"/>
    <lineage>
        <taxon>Bacteria</taxon>
        <taxon>Pseudomonadati</taxon>
        <taxon>Candidatus Omnitrophota</taxon>
        <taxon>Candidatus Aquitaenariimonas</taxon>
    </lineage>
</organism>
<dbReference type="GO" id="GO:0042773">
    <property type="term" value="P:ATP synthesis coupled electron transport"/>
    <property type="evidence" value="ECO:0007669"/>
    <property type="project" value="InterPro"/>
</dbReference>
<feature type="transmembrane region" description="Helical" evidence="8">
    <location>
        <begin position="71"/>
        <end position="90"/>
    </location>
</feature>
<reference evidence="11 12" key="1">
    <citation type="submission" date="2017-09" db="EMBL/GenBank/DDBJ databases">
        <title>Depth-based differentiation of microbial function through sediment-hosted aquifers and enrichment of novel symbionts in the deep terrestrial subsurface.</title>
        <authorList>
            <person name="Probst A.J."/>
            <person name="Ladd B."/>
            <person name="Jarett J.K."/>
            <person name="Geller-Mcgrath D.E."/>
            <person name="Sieber C.M."/>
            <person name="Emerson J.B."/>
            <person name="Anantharaman K."/>
            <person name="Thomas B.C."/>
            <person name="Malmstrom R."/>
            <person name="Stieglmeier M."/>
            <person name="Klingl A."/>
            <person name="Woyke T."/>
            <person name="Ryan C.M."/>
            <person name="Banfield J.F."/>
        </authorList>
    </citation>
    <scope>NUCLEOTIDE SEQUENCE [LARGE SCALE GENOMIC DNA]</scope>
    <source>
        <strain evidence="11">CG07_land_8_20_14_0_80_42_15</strain>
    </source>
</reference>
<feature type="domain" description="NADH:quinone oxidoreductase/Mrp antiporter transmembrane" evidence="9">
    <location>
        <begin position="69"/>
        <end position="352"/>
    </location>
</feature>
<evidence type="ECO:0000256" key="8">
    <source>
        <dbReference type="SAM" id="Phobius"/>
    </source>
</evidence>
<keyword evidence="5" id="KW-0560">Oxidoreductase</keyword>
<dbReference type="Pfam" id="PF00662">
    <property type="entry name" value="Proton_antipo_N"/>
    <property type="match status" value="1"/>
</dbReference>
<dbReference type="PANTHER" id="PTHR42682">
    <property type="entry name" value="HYDROGENASE-4 COMPONENT F"/>
    <property type="match status" value="1"/>
</dbReference>
<keyword evidence="6 8" id="KW-0472">Membrane</keyword>
<dbReference type="GO" id="GO:0005886">
    <property type="term" value="C:plasma membrane"/>
    <property type="evidence" value="ECO:0007669"/>
    <property type="project" value="UniProtKB-SubCell"/>
</dbReference>
<dbReference type="PRINTS" id="PR01437">
    <property type="entry name" value="NUOXDRDTASE4"/>
</dbReference>
<evidence type="ECO:0000256" key="3">
    <source>
        <dbReference type="ARBA" id="ARBA00022692"/>
    </source>
</evidence>
<accession>A0A2J0KWD9</accession>
<feature type="domain" description="NADH-Ubiquinone oxidoreductase (complex I) chain 5 N-terminal" evidence="10">
    <location>
        <begin position="2"/>
        <end position="41"/>
    </location>
</feature>
<dbReference type="PANTHER" id="PTHR42682:SF3">
    <property type="entry name" value="FORMATE HYDROGENLYASE SUBUNIT 3-RELATED"/>
    <property type="match status" value="1"/>
</dbReference>
<comment type="subcellular location">
    <subcellularLocation>
        <location evidence="1">Cell membrane</location>
        <topology evidence="1">Multi-pass membrane protein</topology>
    </subcellularLocation>
    <subcellularLocation>
        <location evidence="7">Membrane</location>
        <topology evidence="7">Multi-pass membrane protein</topology>
    </subcellularLocation>
</comment>
<comment type="caution">
    <text evidence="11">The sequence shown here is derived from an EMBL/GenBank/DDBJ whole genome shotgun (WGS) entry which is preliminary data.</text>
</comment>
<dbReference type="InterPro" id="IPR052175">
    <property type="entry name" value="ComplexI-like_HydComp"/>
</dbReference>
<dbReference type="InterPro" id="IPR001750">
    <property type="entry name" value="ND/Mrp_TM"/>
</dbReference>
<proteinExistence type="predicted"/>
<name>A0A2J0KWD9_9BACT</name>
<evidence type="ECO:0000256" key="1">
    <source>
        <dbReference type="ARBA" id="ARBA00004651"/>
    </source>
</evidence>
<sequence>MEHLNIDSLFLFDPLSAFFLCVIFLISLPSAVYSIGYLKGESSGLKTALAWFLLVLFLISMGLVVSVRNVFVFLIAWEIMSLVSYFLVVFDTKHEKSIQAGTIYIVMTHIGTAFLIAAFLIMFKYAHSFNFAAIKSACSLMPPQTRNIVFLFLLIGFGTKAGIVPLHIWLPYAHPQAPSHISSIMSGVMIKTAIYGIIRFVIFILGVNSSWWGVLILMLAVISCLVGVIYALMEHDIKKLLAYHSVENIGIILLGVGLAMLFISMNMPYLAVFSLIAGLYHLINHAIFKGLLFLCAGAVYKATETRDIEKLGGLIKKMPQTAVYFLLGAMAISALPPLNGFVSEWLTLQAFFLGAFSVEGGYRLFLGLCAAMLALTSGLAAACFVKAFGITFLAQPRSRYAQNAKEVSLSMRAGMFFLSFLIVVFGLAAAIIIKLLAKVASAATGINTSSMSFSLNNFILSPQAGKGVYLSTPLLAAVLATLGIAGFAIYKLVNREKAVIYKTWDCGYYKLDSRNEYTATTFSKPFRIAFSFFLLPYRKTQKIRESFYHVKSFAYETHTTMVFKKYIYEPILGLVFRSAKFMRKIQPGSIHLYLSYIFVTVLILIIFMRKF</sequence>
<evidence type="ECO:0000256" key="7">
    <source>
        <dbReference type="RuleBase" id="RU000320"/>
    </source>
</evidence>
<dbReference type="Proteomes" id="UP000230052">
    <property type="component" value="Unassembled WGS sequence"/>
</dbReference>
<feature type="transmembrane region" description="Helical" evidence="8">
    <location>
        <begin position="102"/>
        <end position="123"/>
    </location>
</feature>
<evidence type="ECO:0000256" key="2">
    <source>
        <dbReference type="ARBA" id="ARBA00022475"/>
    </source>
</evidence>
<feature type="transmembrane region" description="Helical" evidence="8">
    <location>
        <begin position="415"/>
        <end position="437"/>
    </location>
</feature>
<dbReference type="EMBL" id="PEWV01000041">
    <property type="protein sequence ID" value="PIU41634.1"/>
    <property type="molecule type" value="Genomic_DNA"/>
</dbReference>
<keyword evidence="2" id="KW-1003">Cell membrane</keyword>
<evidence type="ECO:0000313" key="11">
    <source>
        <dbReference type="EMBL" id="PIU41634.1"/>
    </source>
</evidence>
<dbReference type="InterPro" id="IPR003918">
    <property type="entry name" value="NADH_UbQ_OxRdtase"/>
</dbReference>
<evidence type="ECO:0000256" key="6">
    <source>
        <dbReference type="ARBA" id="ARBA00023136"/>
    </source>
</evidence>
<dbReference type="GO" id="GO:0016491">
    <property type="term" value="F:oxidoreductase activity"/>
    <property type="evidence" value="ECO:0007669"/>
    <property type="project" value="UniProtKB-KW"/>
</dbReference>
<feature type="transmembrane region" description="Helical" evidence="8">
    <location>
        <begin position="148"/>
        <end position="172"/>
    </location>
</feature>
<keyword evidence="4 8" id="KW-1133">Transmembrane helix</keyword>
<evidence type="ECO:0000259" key="10">
    <source>
        <dbReference type="Pfam" id="PF00662"/>
    </source>
</evidence>
<gene>
    <name evidence="11" type="ORF">COS99_04370</name>
</gene>
<feature type="transmembrane region" description="Helical" evidence="8">
    <location>
        <begin position="362"/>
        <end position="394"/>
    </location>
</feature>
<feature type="transmembrane region" description="Helical" evidence="8">
    <location>
        <begin position="15"/>
        <end position="36"/>
    </location>
</feature>
<feature type="transmembrane region" description="Helical" evidence="8">
    <location>
        <begin position="269"/>
        <end position="300"/>
    </location>
</feature>
<feature type="transmembrane region" description="Helical" evidence="8">
    <location>
        <begin position="211"/>
        <end position="233"/>
    </location>
</feature>
<dbReference type="InterPro" id="IPR001516">
    <property type="entry name" value="Proton_antipo_N"/>
</dbReference>
<feature type="transmembrane region" description="Helical" evidence="8">
    <location>
        <begin position="474"/>
        <end position="493"/>
    </location>
</feature>
<evidence type="ECO:0000259" key="9">
    <source>
        <dbReference type="Pfam" id="PF00361"/>
    </source>
</evidence>